<dbReference type="EMBL" id="JACHMN010000002">
    <property type="protein sequence ID" value="MBB5871960.1"/>
    <property type="molecule type" value="Genomic_DNA"/>
</dbReference>
<sequence length="128" mass="13574">MSLIVDVPEQFADTLFADDIADIPDNDRSASTTIQGIVEVAGVVASLTSIVVDGSHIPEVARRLVAWVAKQDAQPSNAARVREIRVRVPGGTDTTITLVDSDGKLSLDVTVIEVEATLRSLAEDAHTP</sequence>
<organism evidence="1 2">
    <name type="scientific">Allocatelliglobosispora scoriae</name>
    <dbReference type="NCBI Taxonomy" id="643052"/>
    <lineage>
        <taxon>Bacteria</taxon>
        <taxon>Bacillati</taxon>
        <taxon>Actinomycetota</taxon>
        <taxon>Actinomycetes</taxon>
        <taxon>Micromonosporales</taxon>
        <taxon>Micromonosporaceae</taxon>
        <taxon>Allocatelliglobosispora</taxon>
    </lineage>
</organism>
<gene>
    <name evidence="1" type="ORF">F4553_005339</name>
</gene>
<evidence type="ECO:0000313" key="2">
    <source>
        <dbReference type="Proteomes" id="UP000587527"/>
    </source>
</evidence>
<proteinExistence type="predicted"/>
<name>A0A841BZ14_9ACTN</name>
<evidence type="ECO:0000313" key="1">
    <source>
        <dbReference type="EMBL" id="MBB5871960.1"/>
    </source>
</evidence>
<accession>A0A841BZ14</accession>
<reference evidence="1 2" key="1">
    <citation type="submission" date="2020-08" db="EMBL/GenBank/DDBJ databases">
        <title>Sequencing the genomes of 1000 actinobacteria strains.</title>
        <authorList>
            <person name="Klenk H.-P."/>
        </authorList>
    </citation>
    <scope>NUCLEOTIDE SEQUENCE [LARGE SCALE GENOMIC DNA]</scope>
    <source>
        <strain evidence="1 2">DSM 45362</strain>
    </source>
</reference>
<dbReference type="RefSeq" id="WP_184840362.1">
    <property type="nucleotide sequence ID" value="NZ_JACHMN010000002.1"/>
</dbReference>
<dbReference type="AlphaFoldDB" id="A0A841BZ14"/>
<dbReference type="Proteomes" id="UP000587527">
    <property type="component" value="Unassembled WGS sequence"/>
</dbReference>
<keyword evidence="2" id="KW-1185">Reference proteome</keyword>
<protein>
    <submittedName>
        <fullName evidence="1">ABC-type Fe3+ transport system substrate-binding protein</fullName>
    </submittedName>
</protein>
<comment type="caution">
    <text evidence="1">The sequence shown here is derived from an EMBL/GenBank/DDBJ whole genome shotgun (WGS) entry which is preliminary data.</text>
</comment>